<dbReference type="Proteomes" id="UP000051256">
    <property type="component" value="Unassembled WGS sequence"/>
</dbReference>
<organism evidence="1 2">
    <name type="scientific">Lentilactobacillus senioris DSM 24302 = JCM 17472</name>
    <dbReference type="NCBI Taxonomy" id="1423802"/>
    <lineage>
        <taxon>Bacteria</taxon>
        <taxon>Bacillati</taxon>
        <taxon>Bacillota</taxon>
        <taxon>Bacilli</taxon>
        <taxon>Lactobacillales</taxon>
        <taxon>Lactobacillaceae</taxon>
        <taxon>Lentilactobacillus</taxon>
    </lineage>
</organism>
<dbReference type="GO" id="GO:0003677">
    <property type="term" value="F:DNA binding"/>
    <property type="evidence" value="ECO:0007669"/>
    <property type="project" value="InterPro"/>
</dbReference>
<evidence type="ECO:0008006" key="3">
    <source>
        <dbReference type="Google" id="ProtNLM"/>
    </source>
</evidence>
<dbReference type="GO" id="GO:0045892">
    <property type="term" value="P:negative regulation of DNA-templated transcription"/>
    <property type="evidence" value="ECO:0007669"/>
    <property type="project" value="InterPro"/>
</dbReference>
<reference evidence="1 2" key="1">
    <citation type="journal article" date="2015" name="Genome Announc.">
        <title>Expanding the biotechnology potential of lactobacilli through comparative genomics of 213 strains and associated genera.</title>
        <authorList>
            <person name="Sun Z."/>
            <person name="Harris H.M."/>
            <person name="McCann A."/>
            <person name="Guo C."/>
            <person name="Argimon S."/>
            <person name="Zhang W."/>
            <person name="Yang X."/>
            <person name="Jeffery I.B."/>
            <person name="Cooney J.C."/>
            <person name="Kagawa T.F."/>
            <person name="Liu W."/>
            <person name="Song Y."/>
            <person name="Salvetti E."/>
            <person name="Wrobel A."/>
            <person name="Rasinkangas P."/>
            <person name="Parkhill J."/>
            <person name="Rea M.C."/>
            <person name="O'Sullivan O."/>
            <person name="Ritari J."/>
            <person name="Douillard F.P."/>
            <person name="Paul Ross R."/>
            <person name="Yang R."/>
            <person name="Briner A.E."/>
            <person name="Felis G.E."/>
            <person name="de Vos W.M."/>
            <person name="Barrangou R."/>
            <person name="Klaenhammer T.R."/>
            <person name="Caufield P.W."/>
            <person name="Cui Y."/>
            <person name="Zhang H."/>
            <person name="O'Toole P.W."/>
        </authorList>
    </citation>
    <scope>NUCLEOTIDE SEQUENCE [LARGE SCALE GENOMIC DNA]</scope>
    <source>
        <strain evidence="1 2">DSM 24302</strain>
    </source>
</reference>
<sequence length="122" mass="13264">MKKVELFEAALCCNTGVCGPSVDKNLMLMTAAFNTMVKNTDTFDAYRYNLNSTPDAFAQNPDILALIQQEGNAVLPILRVDNVIVKSGDYPTLAELSEFTGAYFVEQSSNACCGDNTTNCCE</sequence>
<dbReference type="RefSeq" id="WP_035147270.1">
    <property type="nucleotide sequence ID" value="NZ_AYZR01000004.1"/>
</dbReference>
<accession>A0A0R2D202</accession>
<comment type="caution">
    <text evidence="1">The sequence shown here is derived from an EMBL/GenBank/DDBJ whole genome shotgun (WGS) entry which is preliminary data.</text>
</comment>
<evidence type="ECO:0000313" key="2">
    <source>
        <dbReference type="Proteomes" id="UP000051256"/>
    </source>
</evidence>
<name>A0A0R2D202_9LACO</name>
<dbReference type="PATRIC" id="fig|1423802.4.peg.1530"/>
<keyword evidence="2" id="KW-1185">Reference proteome</keyword>
<dbReference type="NCBIfam" id="NF033727">
    <property type="entry name" value="chaperon_ArsD"/>
    <property type="match status" value="1"/>
</dbReference>
<protein>
    <recommendedName>
        <fullName evidence="3">Arsenical resistance operon trans-acting repressor ArsD</fullName>
    </recommendedName>
</protein>
<gene>
    <name evidence="1" type="ORF">FC56_GL001511</name>
</gene>
<dbReference type="InterPro" id="IPR010712">
    <property type="entry name" value="Arsenical-R_ArsD"/>
</dbReference>
<evidence type="ECO:0000313" key="1">
    <source>
        <dbReference type="EMBL" id="KRM94553.1"/>
    </source>
</evidence>
<dbReference type="AlphaFoldDB" id="A0A0R2D202"/>
<dbReference type="STRING" id="1423802.FC56_GL001511"/>
<proteinExistence type="predicted"/>
<dbReference type="GO" id="GO:0046685">
    <property type="term" value="P:response to arsenic-containing substance"/>
    <property type="evidence" value="ECO:0007669"/>
    <property type="project" value="InterPro"/>
</dbReference>
<dbReference type="EMBL" id="AYZR01000004">
    <property type="protein sequence ID" value="KRM94553.1"/>
    <property type="molecule type" value="Genomic_DNA"/>
</dbReference>
<dbReference type="Gene3D" id="3.40.30.10">
    <property type="entry name" value="Glutaredoxin"/>
    <property type="match status" value="1"/>
</dbReference>
<dbReference type="Pfam" id="PF06953">
    <property type="entry name" value="ArsD"/>
    <property type="match status" value="1"/>
</dbReference>